<dbReference type="CDD" id="cd06257">
    <property type="entry name" value="DnaJ"/>
    <property type="match status" value="1"/>
</dbReference>
<dbReference type="InterPro" id="IPR001623">
    <property type="entry name" value="DnaJ_domain"/>
</dbReference>
<reference evidence="1 2" key="1">
    <citation type="submission" date="2021-05" db="EMBL/GenBank/DDBJ databases">
        <title>The draft genome of Geobacter pelophilus DSM 12255.</title>
        <authorList>
            <person name="Xu Z."/>
            <person name="Masuda Y."/>
            <person name="Itoh H."/>
            <person name="Senoo K."/>
        </authorList>
    </citation>
    <scope>NUCLEOTIDE SEQUENCE [LARGE SCALE GENOMIC DNA]</scope>
    <source>
        <strain evidence="1 2">DSM 12255</strain>
    </source>
</reference>
<sequence length="96" mass="11338">MTYNDLQEALRCMGLGERATLNDIKARHKGLVKRYHLDTGNTDESEMIRQVNAAYQLLLEYVTAYRYTFTEDEFFEQNPGARIWKQFADDPLWGKR</sequence>
<dbReference type="Proteomes" id="UP000811899">
    <property type="component" value="Unassembled WGS sequence"/>
</dbReference>
<comment type="caution">
    <text evidence="1">The sequence shown here is derived from an EMBL/GenBank/DDBJ whole genome shotgun (WGS) entry which is preliminary data.</text>
</comment>
<protein>
    <submittedName>
        <fullName evidence="1">J domain-containing protein</fullName>
    </submittedName>
</protein>
<dbReference type="SUPFAM" id="SSF46565">
    <property type="entry name" value="Chaperone J-domain"/>
    <property type="match status" value="1"/>
</dbReference>
<accession>A0AAW4LEX7</accession>
<evidence type="ECO:0000313" key="2">
    <source>
        <dbReference type="Proteomes" id="UP000811899"/>
    </source>
</evidence>
<proteinExistence type="predicted"/>
<keyword evidence="2" id="KW-1185">Reference proteome</keyword>
<dbReference type="EMBL" id="JAHCVJ010000012">
    <property type="protein sequence ID" value="MBT0666472.1"/>
    <property type="molecule type" value="Genomic_DNA"/>
</dbReference>
<dbReference type="AlphaFoldDB" id="A0AAW4LEX7"/>
<dbReference type="RefSeq" id="WP_214173242.1">
    <property type="nucleotide sequence ID" value="NZ_JAHCVJ010000012.1"/>
</dbReference>
<name>A0AAW4LEX7_9BACT</name>
<dbReference type="Gene3D" id="1.10.287.110">
    <property type="entry name" value="DnaJ domain"/>
    <property type="match status" value="1"/>
</dbReference>
<dbReference type="InterPro" id="IPR036869">
    <property type="entry name" value="J_dom_sf"/>
</dbReference>
<evidence type="ECO:0000313" key="1">
    <source>
        <dbReference type="EMBL" id="MBT0666472.1"/>
    </source>
</evidence>
<gene>
    <name evidence="1" type="ORF">KI809_19360</name>
</gene>
<organism evidence="1 2">
    <name type="scientific">Geoanaerobacter pelophilus</name>
    <dbReference type="NCBI Taxonomy" id="60036"/>
    <lineage>
        <taxon>Bacteria</taxon>
        <taxon>Pseudomonadati</taxon>
        <taxon>Thermodesulfobacteriota</taxon>
        <taxon>Desulfuromonadia</taxon>
        <taxon>Geobacterales</taxon>
        <taxon>Geobacteraceae</taxon>
        <taxon>Geoanaerobacter</taxon>
    </lineage>
</organism>